<dbReference type="Gene3D" id="1.20.1250.20">
    <property type="entry name" value="MFS general substrate transporter like domains"/>
    <property type="match status" value="1"/>
</dbReference>
<comment type="subcellular location">
    <subcellularLocation>
        <location evidence="2">Cell membrane</location>
        <topology evidence="2">Multi-pass membrane protein</topology>
    </subcellularLocation>
</comment>
<dbReference type="SUPFAM" id="SSF103473">
    <property type="entry name" value="MFS general substrate transporter"/>
    <property type="match status" value="1"/>
</dbReference>
<dbReference type="STRING" id="1447883.A0A2B7Y0N5"/>
<evidence type="ECO:0000256" key="13">
    <source>
        <dbReference type="SAM" id="SignalP"/>
    </source>
</evidence>
<dbReference type="Proteomes" id="UP000224634">
    <property type="component" value="Unassembled WGS sequence"/>
</dbReference>
<dbReference type="InterPro" id="IPR008509">
    <property type="entry name" value="MOT2/MFSD5"/>
</dbReference>
<dbReference type="OrthoDB" id="263957at2759"/>
<dbReference type="GO" id="GO:0006811">
    <property type="term" value="P:monoatomic ion transport"/>
    <property type="evidence" value="ECO:0007669"/>
    <property type="project" value="UniProtKB-KW"/>
</dbReference>
<feature type="transmembrane region" description="Helical" evidence="12">
    <location>
        <begin position="367"/>
        <end position="385"/>
    </location>
</feature>
<dbReference type="InterPro" id="IPR036259">
    <property type="entry name" value="MFS_trans_sf"/>
</dbReference>
<evidence type="ECO:0000256" key="12">
    <source>
        <dbReference type="SAM" id="Phobius"/>
    </source>
</evidence>
<dbReference type="GO" id="GO:0005886">
    <property type="term" value="C:plasma membrane"/>
    <property type="evidence" value="ECO:0007669"/>
    <property type="project" value="UniProtKB-SubCell"/>
</dbReference>
<evidence type="ECO:0000256" key="9">
    <source>
        <dbReference type="ARBA" id="ARBA00023136"/>
    </source>
</evidence>
<keyword evidence="15" id="KW-1185">Reference proteome</keyword>
<comment type="function">
    <text evidence="1">Mediates high-affinity intracellular uptake of the rare oligo-element molybdenum.</text>
</comment>
<feature type="transmembrane region" description="Helical" evidence="12">
    <location>
        <begin position="131"/>
        <end position="153"/>
    </location>
</feature>
<feature type="transmembrane region" description="Helical" evidence="12">
    <location>
        <begin position="277"/>
        <end position="301"/>
    </location>
</feature>
<feature type="chain" id="PRO_5012405890" description="Molybdate-anion transporter" evidence="13">
    <location>
        <begin position="20"/>
        <end position="475"/>
    </location>
</feature>
<feature type="transmembrane region" description="Helical" evidence="12">
    <location>
        <begin position="391"/>
        <end position="412"/>
    </location>
</feature>
<dbReference type="PANTHER" id="PTHR23516">
    <property type="entry name" value="SAM (S-ADENOSYL METHIONINE) TRANSPORTER"/>
    <property type="match status" value="1"/>
</dbReference>
<comment type="caution">
    <text evidence="14">The sequence shown here is derived from an EMBL/GenBank/DDBJ whole genome shotgun (WGS) entry which is preliminary data.</text>
</comment>
<feature type="signal peptide" evidence="13">
    <location>
        <begin position="1"/>
        <end position="19"/>
    </location>
</feature>
<dbReference type="GO" id="GO:0015098">
    <property type="term" value="F:molybdate ion transmembrane transporter activity"/>
    <property type="evidence" value="ECO:0007669"/>
    <property type="project" value="InterPro"/>
</dbReference>
<protein>
    <recommendedName>
        <fullName evidence="3">Molybdate-anion transporter</fullName>
    </recommendedName>
    <alternativeName>
        <fullName evidence="10">Major facilitator superfamily domain-containing protein 5</fullName>
    </alternativeName>
    <alternativeName>
        <fullName evidence="11">Molybdate transporter 2 homolog</fullName>
    </alternativeName>
</protein>
<evidence type="ECO:0000256" key="2">
    <source>
        <dbReference type="ARBA" id="ARBA00004651"/>
    </source>
</evidence>
<evidence type="ECO:0000256" key="1">
    <source>
        <dbReference type="ARBA" id="ARBA00003019"/>
    </source>
</evidence>
<evidence type="ECO:0000256" key="5">
    <source>
        <dbReference type="ARBA" id="ARBA00022475"/>
    </source>
</evidence>
<feature type="transmembrane region" description="Helical" evidence="12">
    <location>
        <begin position="321"/>
        <end position="339"/>
    </location>
</feature>
<name>A0A2B7Y0N5_POLH7</name>
<dbReference type="Pfam" id="PF05631">
    <property type="entry name" value="MFS_5"/>
    <property type="match status" value="1"/>
</dbReference>
<evidence type="ECO:0000256" key="10">
    <source>
        <dbReference type="ARBA" id="ARBA00030646"/>
    </source>
</evidence>
<evidence type="ECO:0000256" key="3">
    <source>
        <dbReference type="ARBA" id="ARBA00021242"/>
    </source>
</evidence>
<gene>
    <name evidence="14" type="ORF">AJ80_05948</name>
</gene>
<proteinExistence type="predicted"/>
<keyword evidence="13" id="KW-0732">Signal</keyword>
<dbReference type="AlphaFoldDB" id="A0A2B7Y0N5"/>
<evidence type="ECO:0000256" key="11">
    <source>
        <dbReference type="ARBA" id="ARBA00032555"/>
    </source>
</evidence>
<keyword evidence="5" id="KW-1003">Cell membrane</keyword>
<feature type="transmembrane region" description="Helical" evidence="12">
    <location>
        <begin position="100"/>
        <end position="119"/>
    </location>
</feature>
<evidence type="ECO:0000256" key="7">
    <source>
        <dbReference type="ARBA" id="ARBA00022989"/>
    </source>
</evidence>
<accession>A0A2B7Y0N5</accession>
<keyword evidence="7 12" id="KW-1133">Transmembrane helix</keyword>
<feature type="transmembrane region" description="Helical" evidence="12">
    <location>
        <begin position="454"/>
        <end position="473"/>
    </location>
</feature>
<evidence type="ECO:0000256" key="6">
    <source>
        <dbReference type="ARBA" id="ARBA00022692"/>
    </source>
</evidence>
<feature type="transmembrane region" description="Helical" evidence="12">
    <location>
        <begin position="424"/>
        <end position="442"/>
    </location>
</feature>
<keyword evidence="6 12" id="KW-0812">Transmembrane</keyword>
<evidence type="ECO:0000313" key="15">
    <source>
        <dbReference type="Proteomes" id="UP000224634"/>
    </source>
</evidence>
<evidence type="ECO:0000313" key="14">
    <source>
        <dbReference type="EMBL" id="PGH14358.1"/>
    </source>
</evidence>
<dbReference type="EMBL" id="PDNA01000094">
    <property type="protein sequence ID" value="PGH14358.1"/>
    <property type="molecule type" value="Genomic_DNA"/>
</dbReference>
<keyword evidence="4" id="KW-0813">Transport</keyword>
<evidence type="ECO:0000256" key="4">
    <source>
        <dbReference type="ARBA" id="ARBA00022448"/>
    </source>
</evidence>
<sequence>MDIHVASLIGLILANAAVAARVRRAQQPENNKRGGATGLRSIIHNIRKVYSNSSPQDNAQNIGLGYTFFPVYALVVASDWLQGPYLYPLYKQTLNLPENFVATLFATGFISGALSATFAGKLADQYGRRRACQAFCVIYALSCLLTLSSNIFLLFLGRALGGIGTTLLFTVFETWMVSEFHQRTAGGEGELSSLLGTMTALNSIVAVLSGLLSQFLVQLSETRRAPFVASIGCLILALLAISRTWSENYGQSTAAKAGPTANPLKDRISTIIKDKRILTLGITSTIFEGTMYLFVVFWSPAMIAARALSTDPSSPPSDPPFGIIFAAFMAAMMLGSQLFTHSLLPSSTTPSPATDNESPTLSRATHLLKLLLPLSSACLSLSLILRYELSTLWSFAIFELCVGMYYPSMGVLKSGIVSEKHRANVYALFRVPLNVFVALALGMTEEGEAFRGNVFMTCSALLVGAVGCVYAFMDA</sequence>
<feature type="transmembrane region" description="Helical" evidence="12">
    <location>
        <begin position="199"/>
        <end position="219"/>
    </location>
</feature>
<keyword evidence="8" id="KW-0406">Ion transport</keyword>
<keyword evidence="9 12" id="KW-0472">Membrane</keyword>
<organism evidence="14 15">
    <name type="scientific">Polytolypa hystricis (strain UAMH7299)</name>
    <dbReference type="NCBI Taxonomy" id="1447883"/>
    <lineage>
        <taxon>Eukaryota</taxon>
        <taxon>Fungi</taxon>
        <taxon>Dikarya</taxon>
        <taxon>Ascomycota</taxon>
        <taxon>Pezizomycotina</taxon>
        <taxon>Eurotiomycetes</taxon>
        <taxon>Eurotiomycetidae</taxon>
        <taxon>Onygenales</taxon>
        <taxon>Onygenales incertae sedis</taxon>
        <taxon>Polytolypa</taxon>
    </lineage>
</organism>
<evidence type="ECO:0000256" key="8">
    <source>
        <dbReference type="ARBA" id="ARBA00023065"/>
    </source>
</evidence>
<reference evidence="14 15" key="1">
    <citation type="submission" date="2017-10" db="EMBL/GenBank/DDBJ databases">
        <title>Comparative genomics in systemic dimorphic fungi from Ajellomycetaceae.</title>
        <authorList>
            <person name="Munoz J.F."/>
            <person name="Mcewen J.G."/>
            <person name="Clay O.K."/>
            <person name="Cuomo C.A."/>
        </authorList>
    </citation>
    <scope>NUCLEOTIDE SEQUENCE [LARGE SCALE GENOMIC DNA]</scope>
    <source>
        <strain evidence="14 15">UAMH7299</strain>
    </source>
</reference>
<dbReference type="PANTHER" id="PTHR23516:SF1">
    <property type="entry name" value="MOLYBDATE-ANION TRANSPORTER"/>
    <property type="match status" value="1"/>
</dbReference>